<protein>
    <submittedName>
        <fullName evidence="3">DinB family protein</fullName>
    </submittedName>
</protein>
<name>A0A9E2S9J4_9BACT</name>
<accession>A0A9E2S9J4</accession>
<evidence type="ECO:0000259" key="2">
    <source>
        <dbReference type="Pfam" id="PF12867"/>
    </source>
</evidence>
<reference evidence="3" key="1">
    <citation type="submission" date="2021-06" db="EMBL/GenBank/DDBJ databases">
        <authorList>
            <person name="Huq M.A."/>
        </authorList>
    </citation>
    <scope>NUCLEOTIDE SEQUENCE</scope>
    <source>
        <strain evidence="3">MAH-26</strain>
    </source>
</reference>
<dbReference type="EMBL" id="JAHSPG010000013">
    <property type="protein sequence ID" value="MBV4358911.1"/>
    <property type="molecule type" value="Genomic_DNA"/>
</dbReference>
<keyword evidence="4" id="KW-1185">Reference proteome</keyword>
<sequence length="176" mass="19894">MKILTTAFCLLLFFASKGQADSTPTLKSILIEQLKSTHGTEEWFVPVNVAVEGLTAEQANWSDKSENHSIAQLLTHLNFWNKQSLDKFKGLKPGAFSGNNKETFTKVTNVTWTAAIKEFDDIMTEWETLINSADDAKLKQWYSTIAHIGAHNAYHTGQIIYIRKMKGWWNADKGVK</sequence>
<proteinExistence type="predicted"/>
<dbReference type="Proteomes" id="UP000812270">
    <property type="component" value="Unassembled WGS sequence"/>
</dbReference>
<organism evidence="3 4">
    <name type="scientific">Pinibacter aurantiacus</name>
    <dbReference type="NCBI Taxonomy" id="2851599"/>
    <lineage>
        <taxon>Bacteria</taxon>
        <taxon>Pseudomonadati</taxon>
        <taxon>Bacteroidota</taxon>
        <taxon>Chitinophagia</taxon>
        <taxon>Chitinophagales</taxon>
        <taxon>Chitinophagaceae</taxon>
        <taxon>Pinibacter</taxon>
    </lineage>
</organism>
<dbReference type="InterPro" id="IPR024775">
    <property type="entry name" value="DinB-like"/>
</dbReference>
<gene>
    <name evidence="3" type="ORF">KTO63_17220</name>
</gene>
<feature type="chain" id="PRO_5039513526" evidence="1">
    <location>
        <begin position="21"/>
        <end position="176"/>
    </location>
</feature>
<evidence type="ECO:0000313" key="4">
    <source>
        <dbReference type="Proteomes" id="UP000812270"/>
    </source>
</evidence>
<comment type="caution">
    <text evidence="3">The sequence shown here is derived from an EMBL/GenBank/DDBJ whole genome shotgun (WGS) entry which is preliminary data.</text>
</comment>
<evidence type="ECO:0000256" key="1">
    <source>
        <dbReference type="SAM" id="SignalP"/>
    </source>
</evidence>
<feature type="signal peptide" evidence="1">
    <location>
        <begin position="1"/>
        <end position="20"/>
    </location>
</feature>
<keyword evidence="1" id="KW-0732">Signal</keyword>
<dbReference type="AlphaFoldDB" id="A0A9E2S9J4"/>
<evidence type="ECO:0000313" key="3">
    <source>
        <dbReference type="EMBL" id="MBV4358911.1"/>
    </source>
</evidence>
<dbReference type="RefSeq" id="WP_217792645.1">
    <property type="nucleotide sequence ID" value="NZ_JAHSPG010000013.1"/>
</dbReference>
<feature type="domain" description="DinB-like" evidence="2">
    <location>
        <begin position="50"/>
        <end position="159"/>
    </location>
</feature>
<dbReference type="Pfam" id="PF12867">
    <property type="entry name" value="DinB_2"/>
    <property type="match status" value="1"/>
</dbReference>